<protein>
    <recommendedName>
        <fullName evidence="7">Large ribosomal subunit protein uL3m</fullName>
    </recommendedName>
</protein>
<dbReference type="SUPFAM" id="SSF50447">
    <property type="entry name" value="Translation proteins"/>
    <property type="match status" value="1"/>
</dbReference>
<keyword evidence="4 8" id="KW-0689">Ribosomal protein</keyword>
<dbReference type="STRING" id="3088.A0A383VD19"/>
<dbReference type="InterPro" id="IPR009000">
    <property type="entry name" value="Transl_B-barrel_sf"/>
</dbReference>
<feature type="region of interest" description="Disordered" evidence="9">
    <location>
        <begin position="293"/>
        <end position="313"/>
    </location>
</feature>
<dbReference type="GO" id="GO:0005762">
    <property type="term" value="C:mitochondrial large ribosomal subunit"/>
    <property type="evidence" value="ECO:0007669"/>
    <property type="project" value="TreeGrafter"/>
</dbReference>
<evidence type="ECO:0000256" key="6">
    <source>
        <dbReference type="ARBA" id="ARBA00023274"/>
    </source>
</evidence>
<dbReference type="GO" id="GO:0006412">
    <property type="term" value="P:translation"/>
    <property type="evidence" value="ECO:0007669"/>
    <property type="project" value="InterPro"/>
</dbReference>
<evidence type="ECO:0000256" key="5">
    <source>
        <dbReference type="ARBA" id="ARBA00023128"/>
    </source>
</evidence>
<dbReference type="Gene3D" id="2.40.30.10">
    <property type="entry name" value="Translation factors"/>
    <property type="match status" value="1"/>
</dbReference>
<dbReference type="InterPro" id="IPR000597">
    <property type="entry name" value="Ribosomal_uL3"/>
</dbReference>
<dbReference type="PANTHER" id="PTHR11229:SF8">
    <property type="entry name" value="LARGE RIBOSOMAL SUBUNIT PROTEIN UL3M"/>
    <property type="match status" value="1"/>
</dbReference>
<sequence length="422" mass="47167">MLFSSSKRCLSSLSSLVGRASASVQATVQCPWVVQDAGQQQKGASSSSSEPPRQPRCSHFSSSSSSCCSAQEQAAAQPWQQQVQQQQQRQQQGQLLPQWQQQHAQHHRLQPCRHLSWRATRSIDNPTLPPEIAELIAQSRINDAVRPAPPPLEERPMQFESRRAGVIAVKAGMMQDWDEYGARLPLTVLWIDECTVVRHKHQQRDGVTSLVLGCSAKRPKQLHPRQLGEYAAAGVTPKRKLWECKVTEDALLPAGTVIGAAHFKAGQYLDISGVTKGKGFAGVMKRWNFAGQNATHGNTKHHRAPGSIGGRTDPGKVWKGKKMPGHLGCERVTFKNIWVYKVDPARNLLFVRGQVPGPQGSFVYVRDAFRWKWAERQAAQLPFPTFLGETLPEVQVARSDRQDPYRVYREDVGYFEADWKGD</sequence>
<keyword evidence="11" id="KW-1185">Reference proteome</keyword>
<evidence type="ECO:0000256" key="7">
    <source>
        <dbReference type="ARBA" id="ARBA00035209"/>
    </source>
</evidence>
<dbReference type="Pfam" id="PF00297">
    <property type="entry name" value="Ribosomal_L3"/>
    <property type="match status" value="1"/>
</dbReference>
<evidence type="ECO:0000256" key="8">
    <source>
        <dbReference type="RuleBase" id="RU003905"/>
    </source>
</evidence>
<reference evidence="10 11" key="1">
    <citation type="submission" date="2016-10" db="EMBL/GenBank/DDBJ databases">
        <authorList>
            <person name="Cai Z."/>
        </authorList>
    </citation>
    <scope>NUCLEOTIDE SEQUENCE [LARGE SCALE GENOMIC DNA]</scope>
</reference>
<keyword evidence="6 8" id="KW-0687">Ribonucleoprotein</keyword>
<dbReference type="PROSITE" id="PS00474">
    <property type="entry name" value="RIBOSOMAL_L3"/>
    <property type="match status" value="1"/>
</dbReference>
<evidence type="ECO:0000256" key="2">
    <source>
        <dbReference type="ARBA" id="ARBA00006540"/>
    </source>
</evidence>
<accession>A0A383VD19</accession>
<evidence type="ECO:0000256" key="3">
    <source>
        <dbReference type="ARBA" id="ARBA00022946"/>
    </source>
</evidence>
<evidence type="ECO:0000256" key="9">
    <source>
        <dbReference type="SAM" id="MobiDB-lite"/>
    </source>
</evidence>
<dbReference type="Gene3D" id="3.30.160.810">
    <property type="match status" value="1"/>
</dbReference>
<name>A0A383VD19_TETOB</name>
<evidence type="ECO:0000256" key="1">
    <source>
        <dbReference type="ARBA" id="ARBA00004173"/>
    </source>
</evidence>
<proteinExistence type="inferred from homology"/>
<dbReference type="NCBIfam" id="TIGR03625">
    <property type="entry name" value="L3_bact"/>
    <property type="match status" value="1"/>
</dbReference>
<organism evidence="10 11">
    <name type="scientific">Tetradesmus obliquus</name>
    <name type="common">Green alga</name>
    <name type="synonym">Acutodesmus obliquus</name>
    <dbReference type="NCBI Taxonomy" id="3088"/>
    <lineage>
        <taxon>Eukaryota</taxon>
        <taxon>Viridiplantae</taxon>
        <taxon>Chlorophyta</taxon>
        <taxon>core chlorophytes</taxon>
        <taxon>Chlorophyceae</taxon>
        <taxon>CS clade</taxon>
        <taxon>Sphaeropleales</taxon>
        <taxon>Scenedesmaceae</taxon>
        <taxon>Tetradesmus</taxon>
    </lineage>
</organism>
<keyword evidence="5" id="KW-0496">Mitochondrion</keyword>
<evidence type="ECO:0000313" key="11">
    <source>
        <dbReference type="Proteomes" id="UP000256970"/>
    </source>
</evidence>
<gene>
    <name evidence="10" type="ORF">BQ4739_LOCUS3215</name>
</gene>
<dbReference type="HAMAP" id="MF_01325_B">
    <property type="entry name" value="Ribosomal_uL3_B"/>
    <property type="match status" value="1"/>
</dbReference>
<dbReference type="AlphaFoldDB" id="A0A383VD19"/>
<dbReference type="InterPro" id="IPR019926">
    <property type="entry name" value="Ribosomal_uL3_CS"/>
</dbReference>
<keyword evidence="3" id="KW-0809">Transit peptide</keyword>
<feature type="region of interest" description="Disordered" evidence="9">
    <location>
        <begin position="39"/>
        <end position="61"/>
    </location>
</feature>
<dbReference type="PANTHER" id="PTHR11229">
    <property type="entry name" value="50S RIBOSOMAL PROTEIN L3"/>
    <property type="match status" value="1"/>
</dbReference>
<dbReference type="FunFam" id="2.40.30.10:FF:000004">
    <property type="entry name" value="50S ribosomal protein L3"/>
    <property type="match status" value="1"/>
</dbReference>
<comment type="subcellular location">
    <subcellularLocation>
        <location evidence="1">Mitochondrion</location>
    </subcellularLocation>
</comment>
<evidence type="ECO:0000313" key="10">
    <source>
        <dbReference type="EMBL" id="SZX62612.1"/>
    </source>
</evidence>
<dbReference type="Proteomes" id="UP000256970">
    <property type="component" value="Unassembled WGS sequence"/>
</dbReference>
<evidence type="ECO:0000256" key="4">
    <source>
        <dbReference type="ARBA" id="ARBA00022980"/>
    </source>
</evidence>
<dbReference type="GO" id="GO:0003735">
    <property type="term" value="F:structural constituent of ribosome"/>
    <property type="evidence" value="ECO:0007669"/>
    <property type="project" value="InterPro"/>
</dbReference>
<comment type="similarity">
    <text evidence="2 8">Belongs to the universal ribosomal protein uL3 family.</text>
</comment>
<dbReference type="EMBL" id="FNXT01000250">
    <property type="protein sequence ID" value="SZX62612.1"/>
    <property type="molecule type" value="Genomic_DNA"/>
</dbReference>
<dbReference type="InterPro" id="IPR019927">
    <property type="entry name" value="Ribosomal_uL3_bac/org-type"/>
</dbReference>